<protein>
    <submittedName>
        <fullName evidence="2">Uncharacterized protein</fullName>
    </submittedName>
</protein>
<name>A0A9E9NSG3_9BURK</name>
<dbReference type="RefSeq" id="WP_269315485.1">
    <property type="nucleotide sequence ID" value="NZ_CP098251.1"/>
</dbReference>
<sequence>MNVAVGYGYNVYFTRLANLLKAKTERIRRHFPRKPSISPLFRHFHDPFSHRTKQPAGNGLAGNGRLG</sequence>
<gene>
    <name evidence="2" type="ORF">NB646_05815</name>
</gene>
<dbReference type="Proteomes" id="UP001164819">
    <property type="component" value="Chromosome"/>
</dbReference>
<dbReference type="AlphaFoldDB" id="A0A9E9NSG3"/>
<accession>A0A9E9NSG3</accession>
<organism evidence="2">
    <name type="scientific">Oxalobacter aliiformigenes</name>
    <dbReference type="NCBI Taxonomy" id="2946593"/>
    <lineage>
        <taxon>Bacteria</taxon>
        <taxon>Pseudomonadati</taxon>
        <taxon>Pseudomonadota</taxon>
        <taxon>Betaproteobacteria</taxon>
        <taxon>Burkholderiales</taxon>
        <taxon>Oxalobacteraceae</taxon>
        <taxon>Oxalobacter</taxon>
    </lineage>
</organism>
<dbReference type="EMBL" id="CP098251">
    <property type="protein sequence ID" value="WAV90390.1"/>
    <property type="molecule type" value="Genomic_DNA"/>
</dbReference>
<reference evidence="2" key="1">
    <citation type="journal article" date="2022" name="Front. Microbiol.">
        <title>New perspectives on an old grouping: The genomic and phenotypic variability of Oxalobacter formigenes and the implications for calcium oxalate stone prevention.</title>
        <authorList>
            <person name="Chmiel J.A."/>
            <person name="Carr C."/>
            <person name="Stuivenberg G.A."/>
            <person name="Venema R."/>
            <person name="Chanyi R.M."/>
            <person name="Al K.F."/>
            <person name="Giguere D."/>
            <person name="Say H."/>
            <person name="Akouris P.P."/>
            <person name="Dominguez Romero S.A."/>
            <person name="Kwong A."/>
            <person name="Tai V."/>
            <person name="Koval S.F."/>
            <person name="Razvi H."/>
            <person name="Bjazevic J."/>
            <person name="Burton J.P."/>
        </authorList>
    </citation>
    <scope>NUCLEOTIDE SEQUENCE</scope>
    <source>
        <strain evidence="2">OxK</strain>
    </source>
</reference>
<feature type="region of interest" description="Disordered" evidence="1">
    <location>
        <begin position="42"/>
        <end position="67"/>
    </location>
</feature>
<evidence type="ECO:0000313" key="2">
    <source>
        <dbReference type="EMBL" id="WAV90390.1"/>
    </source>
</evidence>
<proteinExistence type="predicted"/>
<evidence type="ECO:0000256" key="1">
    <source>
        <dbReference type="SAM" id="MobiDB-lite"/>
    </source>
</evidence>